<protein>
    <submittedName>
        <fullName evidence="1">Uncharacterized protein</fullName>
    </submittedName>
</protein>
<name>A0ACB7XJL0_9ERIC</name>
<proteinExistence type="predicted"/>
<dbReference type="Proteomes" id="UP000828048">
    <property type="component" value="Chromosome 10"/>
</dbReference>
<reference evidence="1 2" key="1">
    <citation type="journal article" date="2021" name="Hortic Res">
        <title>High-quality reference genome and annotation aids understanding of berry development for evergreen blueberry (Vaccinium darrowii).</title>
        <authorList>
            <person name="Yu J."/>
            <person name="Hulse-Kemp A.M."/>
            <person name="Babiker E."/>
            <person name="Staton M."/>
        </authorList>
    </citation>
    <scope>NUCLEOTIDE SEQUENCE [LARGE SCALE GENOMIC DNA]</scope>
    <source>
        <strain evidence="2">cv. NJ 8807/NJ 8810</strain>
        <tissue evidence="1">Young leaf</tissue>
    </source>
</reference>
<keyword evidence="2" id="KW-1185">Reference proteome</keyword>
<gene>
    <name evidence="1" type="ORF">Vadar_022477</name>
</gene>
<accession>A0ACB7XJL0</accession>
<organism evidence="1 2">
    <name type="scientific">Vaccinium darrowii</name>
    <dbReference type="NCBI Taxonomy" id="229202"/>
    <lineage>
        <taxon>Eukaryota</taxon>
        <taxon>Viridiplantae</taxon>
        <taxon>Streptophyta</taxon>
        <taxon>Embryophyta</taxon>
        <taxon>Tracheophyta</taxon>
        <taxon>Spermatophyta</taxon>
        <taxon>Magnoliopsida</taxon>
        <taxon>eudicotyledons</taxon>
        <taxon>Gunneridae</taxon>
        <taxon>Pentapetalae</taxon>
        <taxon>asterids</taxon>
        <taxon>Ericales</taxon>
        <taxon>Ericaceae</taxon>
        <taxon>Vaccinioideae</taxon>
        <taxon>Vaccinieae</taxon>
        <taxon>Vaccinium</taxon>
    </lineage>
</organism>
<evidence type="ECO:0000313" key="1">
    <source>
        <dbReference type="EMBL" id="KAH7840847.1"/>
    </source>
</evidence>
<sequence length="230" mass="25343">MHSLISFHPITKPQILASLSNNHSPVPPPPPPPRTNPQPPQQMLTSTAAEENPIQQKRKLVLKRKRKRPSVAEIERAIGAGAFKDRDTSNRNSEKNKTLFDKLLSISIGETEGKVEKKLRETGEWIIDRTEKGPKSTGRNILVAVFVGFLPLWMLSLLVAAGVVKLPFSDFVEYYSRLVVVGSSFVVFVGLPMAWLGLVKPQSEPLKPALAAVSSGLSMITLVVVRMYLG</sequence>
<dbReference type="EMBL" id="CM037160">
    <property type="protein sequence ID" value="KAH7840847.1"/>
    <property type="molecule type" value="Genomic_DNA"/>
</dbReference>
<evidence type="ECO:0000313" key="2">
    <source>
        <dbReference type="Proteomes" id="UP000828048"/>
    </source>
</evidence>
<comment type="caution">
    <text evidence="1">The sequence shown here is derived from an EMBL/GenBank/DDBJ whole genome shotgun (WGS) entry which is preliminary data.</text>
</comment>